<proteinExistence type="inferred from homology"/>
<keyword evidence="6" id="KW-0676">Redox-active center</keyword>
<evidence type="ECO:0000313" key="8">
    <source>
        <dbReference type="Proteomes" id="UP000046395"/>
    </source>
</evidence>
<dbReference type="InterPro" id="IPR045108">
    <property type="entry name" value="TXNDC17-like"/>
</dbReference>
<dbReference type="WBParaSite" id="TMUE_2000007865.1">
    <property type="protein sequence ID" value="TMUE_2000007865.1"/>
    <property type="gene ID" value="WBGene00300043"/>
</dbReference>
<dbReference type="WBParaSite" id="TMUE_2000007875.1">
    <property type="protein sequence ID" value="TMUE_2000007875.1"/>
    <property type="gene ID" value="WBGene00300046"/>
</dbReference>
<dbReference type="GO" id="GO:0047134">
    <property type="term" value="F:protein-disulfide reductase [NAD(P)H] activity"/>
    <property type="evidence" value="ECO:0007669"/>
    <property type="project" value="InterPro"/>
</dbReference>
<dbReference type="Gene3D" id="3.40.30.10">
    <property type="entry name" value="Glutaredoxin"/>
    <property type="match status" value="1"/>
</dbReference>
<dbReference type="PANTHER" id="PTHR12452">
    <property type="entry name" value="42-9-9 PROTEIN-RELATED"/>
    <property type="match status" value="1"/>
</dbReference>
<accession>A0A5S6QL00</accession>
<reference evidence="8" key="1">
    <citation type="submission" date="2013-11" db="EMBL/GenBank/DDBJ databases">
        <authorList>
            <person name="Aslett M."/>
        </authorList>
    </citation>
    <scope>NUCLEOTIDE SEQUENCE [LARGE SCALE GENOMIC DNA]</scope>
    <source>
        <strain evidence="8">Edinburgh</strain>
    </source>
</reference>
<evidence type="ECO:0000256" key="5">
    <source>
        <dbReference type="ARBA" id="ARBA00023157"/>
    </source>
</evidence>
<reference evidence="9 10" key="3">
    <citation type="submission" date="2019-12" db="UniProtKB">
        <authorList>
            <consortium name="WormBaseParasite"/>
        </authorList>
    </citation>
    <scope>IDENTIFICATION</scope>
</reference>
<sequence>MSQPHPGRPPFLISGTSLPECYSKGTAKAATLLRGIADRMLSPAAYGNANTKKSSKIWCTVSPARRYFNCAPLPNCRKVCAFVMRLQELLAEIDRNAGKSIFVYFTGSKDKNGKSWCPDCNVADPVIAECTKKLPEDSVLIRCEVGDRPTWKDPNNEYRKHDQLRLTCVPTLIKWGTQERLNDVQCGKRELVEMLLEE</sequence>
<protein>
    <recommendedName>
        <fullName evidence="3">Thioredoxin domain-containing protein 17</fullName>
    </recommendedName>
</protein>
<evidence type="ECO:0000256" key="2">
    <source>
        <dbReference type="ARBA" id="ARBA00008987"/>
    </source>
</evidence>
<dbReference type="Proteomes" id="UP000046395">
    <property type="component" value="Unassembled WGS sequence"/>
</dbReference>
<evidence type="ECO:0000313" key="9">
    <source>
        <dbReference type="WBParaSite" id="TMUE_2000007865.1"/>
    </source>
</evidence>
<name>A0A5S6QL00_TRIMR</name>
<keyword evidence="4" id="KW-0963">Cytoplasm</keyword>
<evidence type="ECO:0000256" key="6">
    <source>
        <dbReference type="ARBA" id="ARBA00023284"/>
    </source>
</evidence>
<comment type="subcellular location">
    <subcellularLocation>
        <location evidence="1">Cytoplasm</location>
    </subcellularLocation>
</comment>
<dbReference type="SUPFAM" id="SSF52833">
    <property type="entry name" value="Thioredoxin-like"/>
    <property type="match status" value="1"/>
</dbReference>
<dbReference type="Pfam" id="PF06110">
    <property type="entry name" value="TXD17-like_Trx"/>
    <property type="match status" value="1"/>
</dbReference>
<dbReference type="STRING" id="70415.A0A5S6QL00"/>
<dbReference type="InterPro" id="IPR036249">
    <property type="entry name" value="Thioredoxin-like_sf"/>
</dbReference>
<evidence type="ECO:0000256" key="1">
    <source>
        <dbReference type="ARBA" id="ARBA00004496"/>
    </source>
</evidence>
<dbReference type="CDD" id="cd02952">
    <property type="entry name" value="TRP14_like"/>
    <property type="match status" value="1"/>
</dbReference>
<evidence type="ECO:0000259" key="7">
    <source>
        <dbReference type="Pfam" id="PF06110"/>
    </source>
</evidence>
<comment type="similarity">
    <text evidence="2">Belongs to the thioredoxin family.</text>
</comment>
<dbReference type="FunFam" id="3.40.30.10:FF:000124">
    <property type="entry name" value="Thioredoxin domain-containing 17"/>
    <property type="match status" value="1"/>
</dbReference>
<dbReference type="PANTHER" id="PTHR12452:SF0">
    <property type="entry name" value="THIOREDOXIN DOMAIN-CONTAINING PROTEIN 17"/>
    <property type="match status" value="1"/>
</dbReference>
<evidence type="ECO:0000256" key="4">
    <source>
        <dbReference type="ARBA" id="ARBA00022490"/>
    </source>
</evidence>
<dbReference type="GO" id="GO:0005829">
    <property type="term" value="C:cytosol"/>
    <property type="evidence" value="ECO:0007669"/>
    <property type="project" value="TreeGrafter"/>
</dbReference>
<keyword evidence="8" id="KW-1185">Reference proteome</keyword>
<dbReference type="InterPro" id="IPR010357">
    <property type="entry name" value="TXNDC17_dom"/>
</dbReference>
<feature type="domain" description="Thioredoxin" evidence="7">
    <location>
        <begin position="89"/>
        <end position="198"/>
    </location>
</feature>
<reference evidence="8" key="2">
    <citation type="submission" date="2014-03" db="EMBL/GenBank/DDBJ databases">
        <title>The whipworm genome and dual-species transcriptomics of an intimate host-pathogen interaction.</title>
        <authorList>
            <person name="Foth B.J."/>
            <person name="Tsai I.J."/>
            <person name="Reid A.J."/>
            <person name="Bancroft A.J."/>
            <person name="Nichol S."/>
            <person name="Tracey A."/>
            <person name="Holroyd N."/>
            <person name="Cotton J.A."/>
            <person name="Stanley E.J."/>
            <person name="Zarowiecki M."/>
            <person name="Liu J.Z."/>
            <person name="Huckvale T."/>
            <person name="Cooper P.J."/>
            <person name="Grencis R.K."/>
            <person name="Berriman M."/>
        </authorList>
    </citation>
    <scope>NUCLEOTIDE SEQUENCE [LARGE SCALE GENOMIC DNA]</scope>
    <source>
        <strain evidence="8">Edinburgh</strain>
    </source>
</reference>
<evidence type="ECO:0000256" key="3">
    <source>
        <dbReference type="ARBA" id="ARBA00016949"/>
    </source>
</evidence>
<organism evidence="8 9">
    <name type="scientific">Trichuris muris</name>
    <name type="common">Mouse whipworm</name>
    <dbReference type="NCBI Taxonomy" id="70415"/>
    <lineage>
        <taxon>Eukaryota</taxon>
        <taxon>Metazoa</taxon>
        <taxon>Ecdysozoa</taxon>
        <taxon>Nematoda</taxon>
        <taxon>Enoplea</taxon>
        <taxon>Dorylaimia</taxon>
        <taxon>Trichinellida</taxon>
        <taxon>Trichuridae</taxon>
        <taxon>Trichuris</taxon>
    </lineage>
</organism>
<dbReference type="AlphaFoldDB" id="A0A5S6QL00"/>
<keyword evidence="5" id="KW-1015">Disulfide bond</keyword>
<evidence type="ECO:0000313" key="10">
    <source>
        <dbReference type="WBParaSite" id="TMUE_2000007875.1"/>
    </source>
</evidence>